<dbReference type="PANTHER" id="PTHR34094">
    <property type="match status" value="1"/>
</dbReference>
<keyword evidence="3" id="KW-1185">Reference proteome</keyword>
<dbReference type="PANTHER" id="PTHR34094:SF1">
    <property type="entry name" value="PROTEIN FAM185A"/>
    <property type="match status" value="1"/>
</dbReference>
<dbReference type="EMBL" id="JACHGZ010000020">
    <property type="protein sequence ID" value="MBB5149378.1"/>
    <property type="molecule type" value="Genomic_DNA"/>
</dbReference>
<organism evidence="2 3">
    <name type="scientific">Ureibacillus thermosphaericus</name>
    <dbReference type="NCBI Taxonomy" id="51173"/>
    <lineage>
        <taxon>Bacteria</taxon>
        <taxon>Bacillati</taxon>
        <taxon>Bacillota</taxon>
        <taxon>Bacilli</taxon>
        <taxon>Bacillales</taxon>
        <taxon>Caryophanaceae</taxon>
        <taxon>Ureibacillus</taxon>
    </lineage>
</organism>
<comment type="caution">
    <text evidence="2">The sequence shown here is derived from an EMBL/GenBank/DDBJ whole genome shotgun (WGS) entry which is preliminary data.</text>
</comment>
<evidence type="ECO:0000259" key="1">
    <source>
        <dbReference type="Pfam" id="PF13349"/>
    </source>
</evidence>
<dbReference type="Gene3D" id="2.160.20.120">
    <property type="match status" value="1"/>
</dbReference>
<gene>
    <name evidence="2" type="ORF">HNR36_001768</name>
</gene>
<feature type="domain" description="DUF4097" evidence="1">
    <location>
        <begin position="38"/>
        <end position="258"/>
    </location>
</feature>
<proteinExistence type="predicted"/>
<dbReference type="AlphaFoldDB" id="A0A840PYT2"/>
<evidence type="ECO:0000313" key="2">
    <source>
        <dbReference type="EMBL" id="MBB5149378.1"/>
    </source>
</evidence>
<dbReference type="Proteomes" id="UP000557217">
    <property type="component" value="Unassembled WGS sequence"/>
</dbReference>
<accession>A0A840PYT2</accession>
<dbReference type="RefSeq" id="WP_168412466.1">
    <property type="nucleotide sequence ID" value="NZ_JAAXPW010000021.1"/>
</dbReference>
<sequence>MKKILLAIVVMLLLFSLISIGHFSFFSKDYRAEVTNEIDTIELDLAGANATILTKNQDYVEAKLKGKGKVSLSKKDDTIEIEYDRRWYEFFNFGDRTELIITIPENYNRDLEFDVRSGNINFELSKDMELHEFKMDVRSGNIRIDSLQANKAELDVNSGNVNIKHVTGQLEIDVSSGNISIQVDDLIGDIDAEVSSGHIALDLPDDSDFTLSGEISSGNIHNRFPLNNEVREKNRLRGTHGTGQYNIDLEVSSGSIEIK</sequence>
<protein>
    <submittedName>
        <fullName evidence="2">Lia operon protein LiaG</fullName>
    </submittedName>
</protein>
<evidence type="ECO:0000313" key="3">
    <source>
        <dbReference type="Proteomes" id="UP000557217"/>
    </source>
</evidence>
<dbReference type="Pfam" id="PF13349">
    <property type="entry name" value="DUF4097"/>
    <property type="match status" value="1"/>
</dbReference>
<reference evidence="2 3" key="1">
    <citation type="submission" date="2020-08" db="EMBL/GenBank/DDBJ databases">
        <title>Genomic Encyclopedia of Type Strains, Phase IV (KMG-IV): sequencing the most valuable type-strain genomes for metagenomic binning, comparative biology and taxonomic classification.</title>
        <authorList>
            <person name="Goeker M."/>
        </authorList>
    </citation>
    <scope>NUCLEOTIDE SEQUENCE [LARGE SCALE GENOMIC DNA]</scope>
    <source>
        <strain evidence="2 3">DSM 10633</strain>
    </source>
</reference>
<dbReference type="InterPro" id="IPR025164">
    <property type="entry name" value="Toastrack_DUF4097"/>
</dbReference>
<name>A0A840PYT2_URETH</name>